<name>A0A9P9E5S5_9HYPO</name>
<keyword evidence="9" id="KW-0812">Transmembrane</keyword>
<comment type="cofactor">
    <cofactor evidence="1">
        <name>FAD</name>
        <dbReference type="ChEBI" id="CHEBI:57692"/>
    </cofactor>
</comment>
<comment type="similarity">
    <text evidence="2">Belongs to the class-I pyridine nucleotide-disulfide oxidoreductase family.</text>
</comment>
<evidence type="ECO:0000313" key="11">
    <source>
        <dbReference type="Proteomes" id="UP000717696"/>
    </source>
</evidence>
<sequence>MFSTRRRGGHHKLARGIAEPTSPNETNKKKDCAREGCKGPGPRTAKPSFSPGQGGRGGSLFPAHRSRLSSHVSALEVIASTNLQLVRAASKSPEFKPAAAVWGTWGRKGKNAGLEPGGRGSQSRALERRGHDKGIMPRRVLVTFFLGGVCAVHGCVPLFFV</sequence>
<organism evidence="10 11">
    <name type="scientific">Dactylonectria estremocensis</name>
    <dbReference type="NCBI Taxonomy" id="1079267"/>
    <lineage>
        <taxon>Eukaryota</taxon>
        <taxon>Fungi</taxon>
        <taxon>Dikarya</taxon>
        <taxon>Ascomycota</taxon>
        <taxon>Pezizomycotina</taxon>
        <taxon>Sordariomycetes</taxon>
        <taxon>Hypocreomycetidae</taxon>
        <taxon>Hypocreales</taxon>
        <taxon>Nectriaceae</taxon>
        <taxon>Dactylonectria</taxon>
    </lineage>
</organism>
<keyword evidence="9" id="KW-1133">Transmembrane helix</keyword>
<dbReference type="GO" id="GO:0016668">
    <property type="term" value="F:oxidoreductase activity, acting on a sulfur group of donors, NAD(P) as acceptor"/>
    <property type="evidence" value="ECO:0007669"/>
    <property type="project" value="InterPro"/>
</dbReference>
<gene>
    <name evidence="10" type="ORF">B0J13DRAFT_562608</name>
</gene>
<evidence type="ECO:0000256" key="5">
    <source>
        <dbReference type="ARBA" id="ARBA00023002"/>
    </source>
</evidence>
<evidence type="ECO:0000256" key="1">
    <source>
        <dbReference type="ARBA" id="ARBA00001974"/>
    </source>
</evidence>
<evidence type="ECO:0000256" key="4">
    <source>
        <dbReference type="ARBA" id="ARBA00022827"/>
    </source>
</evidence>
<keyword evidence="11" id="KW-1185">Reference proteome</keyword>
<dbReference type="Proteomes" id="UP000717696">
    <property type="component" value="Unassembled WGS sequence"/>
</dbReference>
<keyword evidence="6" id="KW-1015">Disulfide bond</keyword>
<evidence type="ECO:0000256" key="3">
    <source>
        <dbReference type="ARBA" id="ARBA00022630"/>
    </source>
</evidence>
<keyword evidence="3" id="KW-0285">Flavoprotein</keyword>
<evidence type="ECO:0000313" key="10">
    <source>
        <dbReference type="EMBL" id="KAH7131438.1"/>
    </source>
</evidence>
<evidence type="ECO:0000256" key="8">
    <source>
        <dbReference type="SAM" id="MobiDB-lite"/>
    </source>
</evidence>
<keyword evidence="7" id="KW-0676">Redox-active center</keyword>
<feature type="compositionally biased region" description="Basic residues" evidence="8">
    <location>
        <begin position="1"/>
        <end position="14"/>
    </location>
</feature>
<feature type="transmembrane region" description="Helical" evidence="9">
    <location>
        <begin position="140"/>
        <end position="160"/>
    </location>
</feature>
<keyword evidence="5" id="KW-0560">Oxidoreductase</keyword>
<keyword evidence="4" id="KW-0274">FAD</keyword>
<reference evidence="10" key="1">
    <citation type="journal article" date="2021" name="Nat. Commun.">
        <title>Genetic determinants of endophytism in the Arabidopsis root mycobiome.</title>
        <authorList>
            <person name="Mesny F."/>
            <person name="Miyauchi S."/>
            <person name="Thiergart T."/>
            <person name="Pickel B."/>
            <person name="Atanasova L."/>
            <person name="Karlsson M."/>
            <person name="Huettel B."/>
            <person name="Barry K.W."/>
            <person name="Haridas S."/>
            <person name="Chen C."/>
            <person name="Bauer D."/>
            <person name="Andreopoulos W."/>
            <person name="Pangilinan J."/>
            <person name="LaButti K."/>
            <person name="Riley R."/>
            <person name="Lipzen A."/>
            <person name="Clum A."/>
            <person name="Drula E."/>
            <person name="Henrissat B."/>
            <person name="Kohler A."/>
            <person name="Grigoriev I.V."/>
            <person name="Martin F.M."/>
            <person name="Hacquard S."/>
        </authorList>
    </citation>
    <scope>NUCLEOTIDE SEQUENCE</scope>
    <source>
        <strain evidence="10">MPI-CAGE-AT-0021</strain>
    </source>
</reference>
<dbReference type="PROSITE" id="PS00076">
    <property type="entry name" value="PYRIDINE_REDOX_1"/>
    <property type="match status" value="1"/>
</dbReference>
<dbReference type="EMBL" id="JAGMUU010000019">
    <property type="protein sequence ID" value="KAH7131438.1"/>
    <property type="molecule type" value="Genomic_DNA"/>
</dbReference>
<dbReference type="AlphaFoldDB" id="A0A9P9E5S5"/>
<accession>A0A9P9E5S5</accession>
<evidence type="ECO:0000256" key="2">
    <source>
        <dbReference type="ARBA" id="ARBA00007532"/>
    </source>
</evidence>
<comment type="caution">
    <text evidence="10">The sequence shown here is derived from an EMBL/GenBank/DDBJ whole genome shotgun (WGS) entry which is preliminary data.</text>
</comment>
<dbReference type="InterPro" id="IPR012999">
    <property type="entry name" value="Pyr_OxRdtase_I_AS"/>
</dbReference>
<evidence type="ECO:0000256" key="7">
    <source>
        <dbReference type="ARBA" id="ARBA00023284"/>
    </source>
</evidence>
<evidence type="ECO:0000256" key="9">
    <source>
        <dbReference type="SAM" id="Phobius"/>
    </source>
</evidence>
<proteinExistence type="inferred from homology"/>
<feature type="region of interest" description="Disordered" evidence="8">
    <location>
        <begin position="108"/>
        <end position="130"/>
    </location>
</feature>
<feature type="region of interest" description="Disordered" evidence="8">
    <location>
        <begin position="1"/>
        <end position="63"/>
    </location>
</feature>
<evidence type="ECO:0000256" key="6">
    <source>
        <dbReference type="ARBA" id="ARBA00023157"/>
    </source>
</evidence>
<feature type="compositionally biased region" description="Basic and acidic residues" evidence="8">
    <location>
        <begin position="26"/>
        <end position="37"/>
    </location>
</feature>
<keyword evidence="9" id="KW-0472">Membrane</keyword>
<protein>
    <submittedName>
        <fullName evidence="10">Uncharacterized protein</fullName>
    </submittedName>
</protein>